<evidence type="ECO:0000313" key="4">
    <source>
        <dbReference type="EMBL" id="KAG6920824.1"/>
    </source>
</evidence>
<dbReference type="Gene3D" id="2.20.70.10">
    <property type="match status" value="1"/>
</dbReference>
<dbReference type="FunFam" id="2.20.70.10:FF:000003">
    <property type="entry name" value="amyloid beta A4 precursor protein-binding family B member 2"/>
    <property type="match status" value="1"/>
</dbReference>
<dbReference type="Pfam" id="PF00397">
    <property type="entry name" value="WW"/>
    <property type="match status" value="1"/>
</dbReference>
<feature type="region of interest" description="Disordered" evidence="2">
    <location>
        <begin position="21"/>
        <end position="41"/>
    </location>
</feature>
<dbReference type="PROSITE" id="PS01159">
    <property type="entry name" value="WW_DOMAIN_1"/>
    <property type="match status" value="1"/>
</dbReference>
<feature type="compositionally biased region" description="Basic and acidic residues" evidence="2">
    <location>
        <begin position="113"/>
        <end position="127"/>
    </location>
</feature>
<dbReference type="CDD" id="cd00201">
    <property type="entry name" value="WW"/>
    <property type="match status" value="1"/>
</dbReference>
<keyword evidence="5" id="KW-1185">Reference proteome</keyword>
<organism evidence="4 5">
    <name type="scientific">Chelydra serpentina</name>
    <name type="common">Snapping turtle</name>
    <name type="synonym">Testudo serpentina</name>
    <dbReference type="NCBI Taxonomy" id="8475"/>
    <lineage>
        <taxon>Eukaryota</taxon>
        <taxon>Metazoa</taxon>
        <taxon>Chordata</taxon>
        <taxon>Craniata</taxon>
        <taxon>Vertebrata</taxon>
        <taxon>Euteleostomi</taxon>
        <taxon>Archelosauria</taxon>
        <taxon>Testudinata</taxon>
        <taxon>Testudines</taxon>
        <taxon>Cryptodira</taxon>
        <taxon>Durocryptodira</taxon>
        <taxon>Americhelydia</taxon>
        <taxon>Chelydroidea</taxon>
        <taxon>Chelydridae</taxon>
        <taxon>Chelydra</taxon>
    </lineage>
</organism>
<comment type="caution">
    <text evidence="4">The sequence shown here is derived from an EMBL/GenBank/DDBJ whole genome shotgun (WGS) entry which is preliminary data.</text>
</comment>
<dbReference type="OrthoDB" id="9424086at2759"/>
<accession>A0A8T1RWY5</accession>
<feature type="domain" description="WW" evidence="3">
    <location>
        <begin position="51"/>
        <end position="83"/>
    </location>
</feature>
<evidence type="ECO:0000259" key="3">
    <source>
        <dbReference type="PROSITE" id="PS50020"/>
    </source>
</evidence>
<dbReference type="PANTHER" id="PTHR14058:SF5">
    <property type="entry name" value="AMYLOID BETA PRECURSOR PROTEIN BINDING FAMILY B MEMBER 1"/>
    <property type="match status" value="1"/>
</dbReference>
<evidence type="ECO:0000313" key="5">
    <source>
        <dbReference type="Proteomes" id="UP000765507"/>
    </source>
</evidence>
<dbReference type="InterPro" id="IPR001202">
    <property type="entry name" value="WW_dom"/>
</dbReference>
<protein>
    <submittedName>
        <fullName evidence="4">Amyloid beta protein binding family B member 1</fullName>
    </submittedName>
</protein>
<name>A0A8T1RWY5_CHESE</name>
<dbReference type="GO" id="GO:0005737">
    <property type="term" value="C:cytoplasm"/>
    <property type="evidence" value="ECO:0007669"/>
    <property type="project" value="TreeGrafter"/>
</dbReference>
<proteinExistence type="predicted"/>
<reference evidence="4 5" key="1">
    <citation type="journal article" date="2020" name="G3 (Bethesda)">
        <title>Draft Genome of the Common Snapping Turtle, Chelydra serpentina, a Model for Phenotypic Plasticity in Reptiles.</title>
        <authorList>
            <person name="Das D."/>
            <person name="Singh S.K."/>
            <person name="Bierstedt J."/>
            <person name="Erickson A."/>
            <person name="Galli G.L.J."/>
            <person name="Crossley D.A. 2nd"/>
            <person name="Rhen T."/>
        </authorList>
    </citation>
    <scope>NUCLEOTIDE SEQUENCE [LARGE SCALE GENOMIC DNA]</scope>
    <source>
        <strain evidence="4">KW</strain>
    </source>
</reference>
<dbReference type="PANTHER" id="PTHR14058">
    <property type="entry name" value="AMYLOID BETA A4 PRECURSOR PROTEIN-BINDING FAMILY B"/>
    <property type="match status" value="1"/>
</dbReference>
<dbReference type="Proteomes" id="UP000765507">
    <property type="component" value="Unassembled WGS sequence"/>
</dbReference>
<dbReference type="SUPFAM" id="SSF51045">
    <property type="entry name" value="WW domain"/>
    <property type="match status" value="1"/>
</dbReference>
<dbReference type="AlphaFoldDB" id="A0A8T1RWY5"/>
<keyword evidence="1" id="KW-0677">Repeat</keyword>
<dbReference type="InterPro" id="IPR036020">
    <property type="entry name" value="WW_dom_sf"/>
</dbReference>
<dbReference type="InterPro" id="IPR039576">
    <property type="entry name" value="APBB1/2/3"/>
</dbReference>
<sequence length="167" mass="17486">MGGCGCAGAWTGVGASSCLGSGPSRLPGGARPPHSPSTDASWAHKAFETDSDLPAGWVRVQDASGTYYWHIPTGTTQWEPPAALGQGGRGPDRDSQGNTPTEEQQLTWTGFVEAERLADAEGWKDIPSEEGTPEPGQQGLEQPTLHLALLSLSAPKAEEQTLHLGSK</sequence>
<gene>
    <name evidence="4" type="ORF">G0U57_013483</name>
</gene>
<dbReference type="GO" id="GO:0005634">
    <property type="term" value="C:nucleus"/>
    <property type="evidence" value="ECO:0007669"/>
    <property type="project" value="TreeGrafter"/>
</dbReference>
<evidence type="ECO:0000256" key="1">
    <source>
        <dbReference type="ARBA" id="ARBA00022737"/>
    </source>
</evidence>
<dbReference type="GO" id="GO:0001540">
    <property type="term" value="F:amyloid-beta binding"/>
    <property type="evidence" value="ECO:0007669"/>
    <property type="project" value="InterPro"/>
</dbReference>
<feature type="region of interest" description="Disordered" evidence="2">
    <location>
        <begin position="72"/>
        <end position="143"/>
    </location>
</feature>
<feature type="non-terminal residue" evidence="4">
    <location>
        <position position="1"/>
    </location>
</feature>
<feature type="compositionally biased region" description="Polar residues" evidence="2">
    <location>
        <begin position="96"/>
        <end position="108"/>
    </location>
</feature>
<dbReference type="SMART" id="SM00456">
    <property type="entry name" value="WW"/>
    <property type="match status" value="1"/>
</dbReference>
<dbReference type="GO" id="GO:0006355">
    <property type="term" value="P:regulation of DNA-templated transcription"/>
    <property type="evidence" value="ECO:0007669"/>
    <property type="project" value="TreeGrafter"/>
</dbReference>
<dbReference type="EMBL" id="JAHGAV010003761">
    <property type="protein sequence ID" value="KAG6920824.1"/>
    <property type="molecule type" value="Genomic_DNA"/>
</dbReference>
<dbReference type="PROSITE" id="PS50020">
    <property type="entry name" value="WW_DOMAIN_2"/>
    <property type="match status" value="1"/>
</dbReference>
<evidence type="ECO:0000256" key="2">
    <source>
        <dbReference type="SAM" id="MobiDB-lite"/>
    </source>
</evidence>